<reference evidence="2 3" key="1">
    <citation type="submission" date="2024-10" db="EMBL/GenBank/DDBJ databases">
        <title>The Natural Products Discovery Center: Release of the First 8490 Sequenced Strains for Exploring Actinobacteria Biosynthetic Diversity.</title>
        <authorList>
            <person name="Kalkreuter E."/>
            <person name="Kautsar S.A."/>
            <person name="Yang D."/>
            <person name="Bader C.D."/>
            <person name="Teijaro C.N."/>
            <person name="Fluegel L."/>
            <person name="Davis C.M."/>
            <person name="Simpson J.R."/>
            <person name="Lauterbach L."/>
            <person name="Steele A.D."/>
            <person name="Gui C."/>
            <person name="Meng S."/>
            <person name="Li G."/>
            <person name="Viehrig K."/>
            <person name="Ye F."/>
            <person name="Su P."/>
            <person name="Kiefer A.F."/>
            <person name="Nichols A."/>
            <person name="Cepeda A.J."/>
            <person name="Yan W."/>
            <person name="Fan B."/>
            <person name="Jiang Y."/>
            <person name="Adhikari A."/>
            <person name="Zheng C.-J."/>
            <person name="Schuster L."/>
            <person name="Cowan T.M."/>
            <person name="Smanski M.J."/>
            <person name="Chevrette M.G."/>
            <person name="De Carvalho L.P.S."/>
            <person name="Shen B."/>
        </authorList>
    </citation>
    <scope>NUCLEOTIDE SEQUENCE [LARGE SCALE GENOMIC DNA]</scope>
    <source>
        <strain evidence="2 3">NPDC019626</strain>
    </source>
</reference>
<proteinExistence type="predicted"/>
<feature type="compositionally biased region" description="Basic and acidic residues" evidence="1">
    <location>
        <begin position="42"/>
        <end position="59"/>
    </location>
</feature>
<organism evidence="2 3">
    <name type="scientific">Nocardia beijingensis</name>
    <dbReference type="NCBI Taxonomy" id="95162"/>
    <lineage>
        <taxon>Bacteria</taxon>
        <taxon>Bacillati</taxon>
        <taxon>Actinomycetota</taxon>
        <taxon>Actinomycetes</taxon>
        <taxon>Mycobacteriales</taxon>
        <taxon>Nocardiaceae</taxon>
        <taxon>Nocardia</taxon>
    </lineage>
</organism>
<dbReference type="RefSeq" id="WP_350909809.1">
    <property type="nucleotide sequence ID" value="NZ_JBEORE010000041.1"/>
</dbReference>
<gene>
    <name evidence="2" type="ORF">ACH47G_12745</name>
</gene>
<sequence>MGVIGELFPGKKLTHEGSEDSDGQTHTPRFDIDLDTGVARLPRTDRTSAEDHTDGPETA</sequence>
<protein>
    <submittedName>
        <fullName evidence="2">Uncharacterized protein</fullName>
    </submittedName>
</protein>
<evidence type="ECO:0000313" key="2">
    <source>
        <dbReference type="EMBL" id="MFI2321347.1"/>
    </source>
</evidence>
<evidence type="ECO:0000313" key="3">
    <source>
        <dbReference type="Proteomes" id="UP001611450"/>
    </source>
</evidence>
<dbReference type="Proteomes" id="UP001611450">
    <property type="component" value="Unassembled WGS sequence"/>
</dbReference>
<keyword evidence="3" id="KW-1185">Reference proteome</keyword>
<dbReference type="EMBL" id="JBIRXV010000002">
    <property type="protein sequence ID" value="MFI2321347.1"/>
    <property type="molecule type" value="Genomic_DNA"/>
</dbReference>
<feature type="region of interest" description="Disordered" evidence="1">
    <location>
        <begin position="1"/>
        <end position="59"/>
    </location>
</feature>
<accession>A0ABW7WEG9</accession>
<name>A0ABW7WEG9_9NOCA</name>
<comment type="caution">
    <text evidence="2">The sequence shown here is derived from an EMBL/GenBank/DDBJ whole genome shotgun (WGS) entry which is preliminary data.</text>
</comment>
<evidence type="ECO:0000256" key="1">
    <source>
        <dbReference type="SAM" id="MobiDB-lite"/>
    </source>
</evidence>